<comment type="caution">
    <text evidence="1">The sequence shown here is derived from an EMBL/GenBank/DDBJ whole genome shotgun (WGS) entry which is preliminary data.</text>
</comment>
<organism evidence="1 2">
    <name type="scientific">Pleurodeles waltl</name>
    <name type="common">Iberian ribbed newt</name>
    <dbReference type="NCBI Taxonomy" id="8319"/>
    <lineage>
        <taxon>Eukaryota</taxon>
        <taxon>Metazoa</taxon>
        <taxon>Chordata</taxon>
        <taxon>Craniata</taxon>
        <taxon>Vertebrata</taxon>
        <taxon>Euteleostomi</taxon>
        <taxon>Amphibia</taxon>
        <taxon>Batrachia</taxon>
        <taxon>Caudata</taxon>
        <taxon>Salamandroidea</taxon>
        <taxon>Salamandridae</taxon>
        <taxon>Pleurodelinae</taxon>
        <taxon>Pleurodeles</taxon>
    </lineage>
</organism>
<dbReference type="EMBL" id="JANPWB010000011">
    <property type="protein sequence ID" value="KAJ1130308.1"/>
    <property type="molecule type" value="Genomic_DNA"/>
</dbReference>
<dbReference type="AlphaFoldDB" id="A0AAV7PUZ8"/>
<dbReference type="PANTHER" id="PTHR33332">
    <property type="entry name" value="REVERSE TRANSCRIPTASE DOMAIN-CONTAINING PROTEIN"/>
    <property type="match status" value="1"/>
</dbReference>
<accession>A0AAV7PUZ8</accession>
<keyword evidence="2" id="KW-1185">Reference proteome</keyword>
<evidence type="ECO:0008006" key="3">
    <source>
        <dbReference type="Google" id="ProtNLM"/>
    </source>
</evidence>
<evidence type="ECO:0000313" key="1">
    <source>
        <dbReference type="EMBL" id="KAJ1130308.1"/>
    </source>
</evidence>
<reference evidence="1" key="1">
    <citation type="journal article" date="2022" name="bioRxiv">
        <title>Sequencing and chromosome-scale assembly of the giantPleurodeles waltlgenome.</title>
        <authorList>
            <person name="Brown T."/>
            <person name="Elewa A."/>
            <person name="Iarovenko S."/>
            <person name="Subramanian E."/>
            <person name="Araus A.J."/>
            <person name="Petzold A."/>
            <person name="Susuki M."/>
            <person name="Suzuki K.-i.T."/>
            <person name="Hayashi T."/>
            <person name="Toyoda A."/>
            <person name="Oliveira C."/>
            <person name="Osipova E."/>
            <person name="Leigh N.D."/>
            <person name="Simon A."/>
            <person name="Yun M.H."/>
        </authorList>
    </citation>
    <scope>NUCLEOTIDE SEQUENCE</scope>
    <source>
        <strain evidence="1">20211129_DDA</strain>
        <tissue evidence="1">Liver</tissue>
    </source>
</reference>
<dbReference type="Proteomes" id="UP001066276">
    <property type="component" value="Chromosome 7"/>
</dbReference>
<protein>
    <recommendedName>
        <fullName evidence="3">Reverse transcriptase domain-containing protein</fullName>
    </recommendedName>
</protein>
<proteinExistence type="predicted"/>
<evidence type="ECO:0000313" key="2">
    <source>
        <dbReference type="Proteomes" id="UP001066276"/>
    </source>
</evidence>
<gene>
    <name evidence="1" type="ORF">NDU88_008661</name>
</gene>
<sequence>MAPLDHVARLHNLNITSYANDTQLILSLTKDPLIAKSNLNEGIKAVAEWMRNSKLKLNSDKTEVLILSANPSAWDNSWWLTTLGAAPTPTDHARNLGVILDSTLSMTKQASAVSSSCFNTLRMLCKIYRWIPTDTRRTGPRQQQT</sequence>
<name>A0AAV7PUZ8_PLEWA</name>